<dbReference type="InterPro" id="IPR029039">
    <property type="entry name" value="Flavoprotein-like_sf"/>
</dbReference>
<dbReference type="AlphaFoldDB" id="A0A7M1QZP9"/>
<feature type="domain" description="Flavodoxin-like fold" evidence="1">
    <location>
        <begin position="25"/>
        <end position="94"/>
    </location>
</feature>
<dbReference type="SUPFAM" id="SSF52218">
    <property type="entry name" value="Flavoproteins"/>
    <property type="match status" value="1"/>
</dbReference>
<dbReference type="Pfam" id="PF02525">
    <property type="entry name" value="Flavodoxin_2"/>
    <property type="match status" value="1"/>
</dbReference>
<reference evidence="2 3" key="1">
    <citation type="submission" date="2020-10" db="EMBL/GenBank/DDBJ databases">
        <title>Trueperella pecoris sp. nov. isolated from bovine and porcine specimens.</title>
        <authorList>
            <person name="Schoenecker L."/>
            <person name="Schnydrig P."/>
            <person name="Brodard I."/>
            <person name="Thomann A."/>
            <person name="Hemphill A."/>
            <person name="Rodriguez-Campos S."/>
            <person name="Perreten V."/>
            <person name="Jores J."/>
            <person name="Kittl S."/>
        </authorList>
    </citation>
    <scope>NUCLEOTIDE SEQUENCE [LARGE SCALE GENOMIC DNA]</scope>
    <source>
        <strain evidence="2 3">15A0121</strain>
    </source>
</reference>
<dbReference type="EMBL" id="CP063213">
    <property type="protein sequence ID" value="QOR46657.1"/>
    <property type="molecule type" value="Genomic_DNA"/>
</dbReference>
<sequence>MASIVALRRVEEGWCAYTRRLWLHDAHSLSADLANAYADAARQAGNEVELVNLGNKEFDPLLRSGYYKHMAEDPCIMESQELLEWCEHLTVVSPSGGPVSRQCSKGGLTASLCPEGPTTIFQVRPERLLSGRTATIVATSHAPTAYARFHPAYPVSRIAKHVLSYCGIKTTQRLVFGGIDGKNDNEADIRAFIGTVESAARVL</sequence>
<evidence type="ECO:0000259" key="1">
    <source>
        <dbReference type="Pfam" id="PF02525"/>
    </source>
</evidence>
<protein>
    <submittedName>
        <fullName evidence="2">NAD(P)H-dependent oxidoreductase</fullName>
    </submittedName>
</protein>
<dbReference type="Gene3D" id="3.40.50.360">
    <property type="match status" value="2"/>
</dbReference>
<evidence type="ECO:0000313" key="2">
    <source>
        <dbReference type="EMBL" id="QOR46657.1"/>
    </source>
</evidence>
<dbReference type="InterPro" id="IPR003680">
    <property type="entry name" value="Flavodoxin_fold"/>
</dbReference>
<organism evidence="2 3">
    <name type="scientific">Trueperella pecoris</name>
    <dbReference type="NCBI Taxonomy" id="2733571"/>
    <lineage>
        <taxon>Bacteria</taxon>
        <taxon>Bacillati</taxon>
        <taxon>Actinomycetota</taxon>
        <taxon>Actinomycetes</taxon>
        <taxon>Actinomycetales</taxon>
        <taxon>Actinomycetaceae</taxon>
        <taxon>Trueperella</taxon>
    </lineage>
</organism>
<dbReference type="Proteomes" id="UP000595053">
    <property type="component" value="Chromosome"/>
</dbReference>
<proteinExistence type="predicted"/>
<keyword evidence="3" id="KW-1185">Reference proteome</keyword>
<evidence type="ECO:0000313" key="3">
    <source>
        <dbReference type="Proteomes" id="UP000595053"/>
    </source>
</evidence>
<name>A0A7M1QZP9_9ACTO</name>
<accession>A0A7M1QZP9</accession>
<gene>
    <name evidence="2" type="ORF">INS88_06080</name>
</gene>